<accession>A0A3B0X8Z1</accession>
<sequence length="93" mass="10975">MAGFEWDSEKNKRNFQKHRMPLSVGIPVFSDFNRVEFVDSRQDYGEDRYVTIGVNRYTKILSVVYTVRHGDTICLISVRPASKRERDDYHSML</sequence>
<organism evidence="1">
    <name type="scientific">hydrothermal vent metagenome</name>
    <dbReference type="NCBI Taxonomy" id="652676"/>
    <lineage>
        <taxon>unclassified sequences</taxon>
        <taxon>metagenomes</taxon>
        <taxon>ecological metagenomes</taxon>
    </lineage>
</organism>
<dbReference type="EMBL" id="UOFH01000296">
    <property type="protein sequence ID" value="VAW64755.1"/>
    <property type="molecule type" value="Genomic_DNA"/>
</dbReference>
<dbReference type="Pfam" id="PF04365">
    <property type="entry name" value="BrnT_toxin"/>
    <property type="match status" value="1"/>
</dbReference>
<dbReference type="InterPro" id="IPR038573">
    <property type="entry name" value="BrnT_sf"/>
</dbReference>
<gene>
    <name evidence="1" type="ORF">MNBD_GAMMA08-365</name>
</gene>
<dbReference type="Gene3D" id="3.10.450.530">
    <property type="entry name" value="Ribonuclease toxin, BrnT, of type II toxin-antitoxin system"/>
    <property type="match status" value="1"/>
</dbReference>
<reference evidence="1" key="1">
    <citation type="submission" date="2018-06" db="EMBL/GenBank/DDBJ databases">
        <authorList>
            <person name="Zhirakovskaya E."/>
        </authorList>
    </citation>
    <scope>NUCLEOTIDE SEQUENCE</scope>
</reference>
<evidence type="ECO:0000313" key="1">
    <source>
        <dbReference type="EMBL" id="VAW64755.1"/>
    </source>
</evidence>
<dbReference type="AlphaFoldDB" id="A0A3B0X8Z1"/>
<dbReference type="InterPro" id="IPR007460">
    <property type="entry name" value="BrnT_toxin"/>
</dbReference>
<proteinExistence type="predicted"/>
<evidence type="ECO:0008006" key="2">
    <source>
        <dbReference type="Google" id="ProtNLM"/>
    </source>
</evidence>
<protein>
    <recommendedName>
        <fullName evidence="2">COGs COG2929</fullName>
    </recommendedName>
</protein>
<name>A0A3B0X8Z1_9ZZZZ</name>